<keyword evidence="3" id="KW-1185">Reference proteome</keyword>
<dbReference type="RefSeq" id="WP_145368053.1">
    <property type="nucleotide sequence ID" value="NZ_CP036275.1"/>
</dbReference>
<dbReference type="Pfam" id="PF04028">
    <property type="entry name" value="DUF374"/>
    <property type="match status" value="1"/>
</dbReference>
<dbReference type="AlphaFoldDB" id="A0A517Z477"/>
<feature type="domain" description="DUF374" evidence="1">
    <location>
        <begin position="70"/>
        <end position="130"/>
    </location>
</feature>
<evidence type="ECO:0000313" key="3">
    <source>
        <dbReference type="Proteomes" id="UP000320496"/>
    </source>
</evidence>
<proteinExistence type="predicted"/>
<name>A0A517Z477_9PLAN</name>
<dbReference type="EMBL" id="CP036275">
    <property type="protein sequence ID" value="QDU37269.1"/>
    <property type="molecule type" value="Genomic_DNA"/>
</dbReference>
<dbReference type="InterPro" id="IPR007172">
    <property type="entry name" value="DUF374"/>
</dbReference>
<protein>
    <recommendedName>
        <fullName evidence="1">DUF374 domain-containing protein</fullName>
    </recommendedName>
</protein>
<dbReference type="OrthoDB" id="9810508at2"/>
<dbReference type="Proteomes" id="UP000320496">
    <property type="component" value="Chromosome"/>
</dbReference>
<evidence type="ECO:0000259" key="1">
    <source>
        <dbReference type="Pfam" id="PF04028"/>
    </source>
</evidence>
<dbReference type="CDD" id="cd07983">
    <property type="entry name" value="LPLAT_DUF374-like"/>
    <property type="match status" value="1"/>
</dbReference>
<dbReference type="KEGG" id="mri:Mal4_15790"/>
<accession>A0A517Z477</accession>
<sequence length="232" mass="25636">MKIRNRRIIRLLAHFVALINRLLFRTLRIHVVEAVPGISPFSPPGRERYLYCGWHDAILGMIFCGEHPCTSGLVSHHADGEYVAEAMDVLNIKAIRGSSHRGGAAALRQMLAAIENWHVAITTDGPRGPRRQVKNGIIYLASQTGRAIIPVAFVGTNVWRPQGKWTDMVVPKPFSTVYVFGGEPFRVPQGLSRDQLAAYREQLQQIMDELNETADAVAAGKAPLPEPKRAAA</sequence>
<gene>
    <name evidence="2" type="ORF">Mal4_15790</name>
</gene>
<reference evidence="2 3" key="1">
    <citation type="submission" date="2019-02" db="EMBL/GenBank/DDBJ databases">
        <title>Deep-cultivation of Planctomycetes and their phenomic and genomic characterization uncovers novel biology.</title>
        <authorList>
            <person name="Wiegand S."/>
            <person name="Jogler M."/>
            <person name="Boedeker C."/>
            <person name="Pinto D."/>
            <person name="Vollmers J."/>
            <person name="Rivas-Marin E."/>
            <person name="Kohn T."/>
            <person name="Peeters S.H."/>
            <person name="Heuer A."/>
            <person name="Rast P."/>
            <person name="Oberbeckmann S."/>
            <person name="Bunk B."/>
            <person name="Jeske O."/>
            <person name="Meyerdierks A."/>
            <person name="Storesund J.E."/>
            <person name="Kallscheuer N."/>
            <person name="Luecker S."/>
            <person name="Lage O.M."/>
            <person name="Pohl T."/>
            <person name="Merkel B.J."/>
            <person name="Hornburger P."/>
            <person name="Mueller R.-W."/>
            <person name="Bruemmer F."/>
            <person name="Labrenz M."/>
            <person name="Spormann A.M."/>
            <person name="Op den Camp H."/>
            <person name="Overmann J."/>
            <person name="Amann R."/>
            <person name="Jetten M.S.M."/>
            <person name="Mascher T."/>
            <person name="Medema M.H."/>
            <person name="Devos D.P."/>
            <person name="Kaster A.-K."/>
            <person name="Ovreas L."/>
            <person name="Rohde M."/>
            <person name="Galperin M.Y."/>
            <person name="Jogler C."/>
        </authorList>
    </citation>
    <scope>NUCLEOTIDE SEQUENCE [LARGE SCALE GENOMIC DNA]</scope>
    <source>
        <strain evidence="2 3">Mal4</strain>
    </source>
</reference>
<organism evidence="2 3">
    <name type="scientific">Maioricimonas rarisocia</name>
    <dbReference type="NCBI Taxonomy" id="2528026"/>
    <lineage>
        <taxon>Bacteria</taxon>
        <taxon>Pseudomonadati</taxon>
        <taxon>Planctomycetota</taxon>
        <taxon>Planctomycetia</taxon>
        <taxon>Planctomycetales</taxon>
        <taxon>Planctomycetaceae</taxon>
        <taxon>Maioricimonas</taxon>
    </lineage>
</organism>
<evidence type="ECO:0000313" key="2">
    <source>
        <dbReference type="EMBL" id="QDU37269.1"/>
    </source>
</evidence>